<accession>A0A2S7SS92</accession>
<dbReference type="PANTHER" id="PTHR43078:SF7">
    <property type="entry name" value="UDP-GLUCURONATE DECARBOXYLASE"/>
    <property type="match status" value="1"/>
</dbReference>
<dbReference type="PANTHER" id="PTHR43078">
    <property type="entry name" value="UDP-GLUCURONIC ACID DECARBOXYLASE-RELATED"/>
    <property type="match status" value="1"/>
</dbReference>
<comment type="cofactor">
    <cofactor evidence="1">
        <name>NAD(+)</name>
        <dbReference type="ChEBI" id="CHEBI:57540"/>
    </cofactor>
</comment>
<dbReference type="GO" id="GO:0005737">
    <property type="term" value="C:cytoplasm"/>
    <property type="evidence" value="ECO:0007669"/>
    <property type="project" value="TreeGrafter"/>
</dbReference>
<dbReference type="AlphaFoldDB" id="A0A2S7SS92"/>
<organism evidence="6 7">
    <name type="scientific">Flavipsychrobacter stenotrophus</name>
    <dbReference type="NCBI Taxonomy" id="2077091"/>
    <lineage>
        <taxon>Bacteria</taxon>
        <taxon>Pseudomonadati</taxon>
        <taxon>Bacteroidota</taxon>
        <taxon>Chitinophagia</taxon>
        <taxon>Chitinophagales</taxon>
        <taxon>Chitinophagaceae</taxon>
        <taxon>Flavipsychrobacter</taxon>
    </lineage>
</organism>
<evidence type="ECO:0000259" key="5">
    <source>
        <dbReference type="Pfam" id="PF01370"/>
    </source>
</evidence>
<evidence type="ECO:0000256" key="1">
    <source>
        <dbReference type="ARBA" id="ARBA00001911"/>
    </source>
</evidence>
<dbReference type="GO" id="GO:0048040">
    <property type="term" value="F:UDP-glucuronate decarboxylase activity"/>
    <property type="evidence" value="ECO:0007669"/>
    <property type="project" value="TreeGrafter"/>
</dbReference>
<name>A0A2S7SS92_9BACT</name>
<dbReference type="RefSeq" id="WP_105040927.1">
    <property type="nucleotide sequence ID" value="NZ_PPSL01000006.1"/>
</dbReference>
<dbReference type="InterPro" id="IPR001509">
    <property type="entry name" value="Epimerase_deHydtase"/>
</dbReference>
<protein>
    <submittedName>
        <fullName evidence="6">UDP-glucuronate decarboxylase</fullName>
    </submittedName>
</protein>
<dbReference type="Pfam" id="PF01370">
    <property type="entry name" value="Epimerase"/>
    <property type="match status" value="1"/>
</dbReference>
<dbReference type="GO" id="GO:0070403">
    <property type="term" value="F:NAD+ binding"/>
    <property type="evidence" value="ECO:0007669"/>
    <property type="project" value="InterPro"/>
</dbReference>
<reference evidence="6 7" key="1">
    <citation type="submission" date="2018-01" db="EMBL/GenBank/DDBJ databases">
        <title>A novel member of the phylum Bacteroidetes isolated from glacier ice.</title>
        <authorList>
            <person name="Liu Q."/>
            <person name="Xin Y.-H."/>
        </authorList>
    </citation>
    <scope>NUCLEOTIDE SEQUENCE [LARGE SCALE GENOMIC DNA]</scope>
    <source>
        <strain evidence="6 7">RB1R16</strain>
    </source>
</reference>
<keyword evidence="2" id="KW-0210">Decarboxylase</keyword>
<evidence type="ECO:0000256" key="3">
    <source>
        <dbReference type="ARBA" id="ARBA00023027"/>
    </source>
</evidence>
<keyword evidence="3" id="KW-0520">NAD</keyword>
<dbReference type="InterPro" id="IPR044516">
    <property type="entry name" value="UXS-like"/>
</dbReference>
<keyword evidence="7" id="KW-1185">Reference proteome</keyword>
<dbReference type="EMBL" id="PPSL01000006">
    <property type="protein sequence ID" value="PQJ09477.1"/>
    <property type="molecule type" value="Genomic_DNA"/>
</dbReference>
<dbReference type="Proteomes" id="UP000239872">
    <property type="component" value="Unassembled WGS sequence"/>
</dbReference>
<evidence type="ECO:0000256" key="4">
    <source>
        <dbReference type="ARBA" id="ARBA00023239"/>
    </source>
</evidence>
<evidence type="ECO:0000256" key="2">
    <source>
        <dbReference type="ARBA" id="ARBA00022793"/>
    </source>
</evidence>
<dbReference type="SUPFAM" id="SSF51735">
    <property type="entry name" value="NAD(P)-binding Rossmann-fold domains"/>
    <property type="match status" value="1"/>
</dbReference>
<proteinExistence type="predicted"/>
<dbReference type="Gene3D" id="3.40.50.720">
    <property type="entry name" value="NAD(P)-binding Rossmann-like Domain"/>
    <property type="match status" value="1"/>
</dbReference>
<evidence type="ECO:0000313" key="7">
    <source>
        <dbReference type="Proteomes" id="UP000239872"/>
    </source>
</evidence>
<dbReference type="OrthoDB" id="9801785at2"/>
<sequence length="346" mass="38231">MNAIIKEDIDLIISQFQKWDKFAGKTVLISGANGFLPAYLVETFMALADSFNTKVIAIVRNKQKAETRFAHLLSSPNLKIVVQDVSESFEIEDKVDFIIHAASQASPKYYGIDPVGTLSANVLGTINLMKIAVKNNVDSFLYFSSGEVYGEVREDQIPIKEDTFGYLNCANVRACYGESKRMGENICVSYHHQYGVKAKIIRPFHTYGPGMALNDGRVFADLVSNIVNRQDIVLHSDGSAIRPFCYLRDATLGFLTVLVDGVDGQAYNVGNPGEEHSILELSNILVSLYPELGLKVVVDIPASNNAGYIKSPIHRNSPDIEKVSQLGWLPEVTVEEGFKRTIASFL</sequence>
<gene>
    <name evidence="6" type="ORF">CJD36_019750</name>
</gene>
<evidence type="ECO:0000313" key="6">
    <source>
        <dbReference type="EMBL" id="PQJ09477.1"/>
    </source>
</evidence>
<dbReference type="GO" id="GO:0042732">
    <property type="term" value="P:D-xylose metabolic process"/>
    <property type="evidence" value="ECO:0007669"/>
    <property type="project" value="InterPro"/>
</dbReference>
<feature type="domain" description="NAD-dependent epimerase/dehydratase" evidence="5">
    <location>
        <begin position="27"/>
        <end position="270"/>
    </location>
</feature>
<dbReference type="InterPro" id="IPR036291">
    <property type="entry name" value="NAD(P)-bd_dom_sf"/>
</dbReference>
<comment type="caution">
    <text evidence="6">The sequence shown here is derived from an EMBL/GenBank/DDBJ whole genome shotgun (WGS) entry which is preliminary data.</text>
</comment>
<keyword evidence="4" id="KW-0456">Lyase</keyword>